<dbReference type="AlphaFoldDB" id="A0A9P4K8G9"/>
<dbReference type="Proteomes" id="UP000800093">
    <property type="component" value="Unassembled WGS sequence"/>
</dbReference>
<dbReference type="InterPro" id="IPR052360">
    <property type="entry name" value="Transcr_Regulatory_Proteins"/>
</dbReference>
<dbReference type="GO" id="GO:0003677">
    <property type="term" value="F:DNA binding"/>
    <property type="evidence" value="ECO:0007669"/>
    <property type="project" value="UniProtKB-KW"/>
</dbReference>
<evidence type="ECO:0000256" key="5">
    <source>
        <dbReference type="ARBA" id="ARBA00023163"/>
    </source>
</evidence>
<dbReference type="InterPro" id="IPR001138">
    <property type="entry name" value="Zn2Cys6_DnaBD"/>
</dbReference>
<keyword evidence="10" id="KW-1185">Reference proteome</keyword>
<dbReference type="SMART" id="SM00066">
    <property type="entry name" value="GAL4"/>
    <property type="match status" value="1"/>
</dbReference>
<evidence type="ECO:0000259" key="8">
    <source>
        <dbReference type="PROSITE" id="PS50048"/>
    </source>
</evidence>
<feature type="domain" description="Zn(2)-C6 fungal-type" evidence="8">
    <location>
        <begin position="21"/>
        <end position="51"/>
    </location>
</feature>
<evidence type="ECO:0000313" key="9">
    <source>
        <dbReference type="EMBL" id="KAF2261424.1"/>
    </source>
</evidence>
<keyword evidence="7" id="KW-1133">Transmembrane helix</keyword>
<dbReference type="GO" id="GO:0000981">
    <property type="term" value="F:DNA-binding transcription factor activity, RNA polymerase II-specific"/>
    <property type="evidence" value="ECO:0007669"/>
    <property type="project" value="InterPro"/>
</dbReference>
<keyword evidence="7" id="KW-0472">Membrane</keyword>
<evidence type="ECO:0000256" key="1">
    <source>
        <dbReference type="ARBA" id="ARBA00022723"/>
    </source>
</evidence>
<dbReference type="InterPro" id="IPR036864">
    <property type="entry name" value="Zn2-C6_fun-type_DNA-bd_sf"/>
</dbReference>
<keyword evidence="4" id="KW-0238">DNA-binding</keyword>
<keyword evidence="1" id="KW-0479">Metal-binding</keyword>
<dbReference type="PANTHER" id="PTHR36206">
    <property type="entry name" value="ASPERCRYPTIN BIOSYNTHESIS CLUSTER-SPECIFIC TRANSCRIPTION REGULATOR ATNN-RELATED"/>
    <property type="match status" value="1"/>
</dbReference>
<dbReference type="SUPFAM" id="SSF57701">
    <property type="entry name" value="Zn2/Cys6 DNA-binding domain"/>
    <property type="match status" value="1"/>
</dbReference>
<gene>
    <name evidence="9" type="ORF">CC78DRAFT_619475</name>
</gene>
<feature type="transmembrane region" description="Helical" evidence="7">
    <location>
        <begin position="454"/>
        <end position="474"/>
    </location>
</feature>
<dbReference type="PROSITE" id="PS00463">
    <property type="entry name" value="ZN2_CY6_FUNGAL_1"/>
    <property type="match status" value="1"/>
</dbReference>
<dbReference type="PANTHER" id="PTHR36206:SF4">
    <property type="entry name" value="HYPOTHETICAL CONSERVED PROTEIN (EUROFUNG)-RELATED"/>
    <property type="match status" value="1"/>
</dbReference>
<dbReference type="GO" id="GO:0008270">
    <property type="term" value="F:zinc ion binding"/>
    <property type="evidence" value="ECO:0007669"/>
    <property type="project" value="InterPro"/>
</dbReference>
<comment type="caution">
    <text evidence="9">The sequence shown here is derived from an EMBL/GenBank/DDBJ whole genome shotgun (WGS) entry which is preliminary data.</text>
</comment>
<proteinExistence type="predicted"/>
<keyword evidence="6" id="KW-0539">Nucleus</keyword>
<dbReference type="OrthoDB" id="3172332at2759"/>
<evidence type="ECO:0000256" key="7">
    <source>
        <dbReference type="SAM" id="Phobius"/>
    </source>
</evidence>
<keyword evidence="2" id="KW-0862">Zinc</keyword>
<evidence type="ECO:0000313" key="10">
    <source>
        <dbReference type="Proteomes" id="UP000800093"/>
    </source>
</evidence>
<keyword evidence="3" id="KW-0805">Transcription regulation</keyword>
<keyword evidence="5" id="KW-0804">Transcription</keyword>
<dbReference type="Gene3D" id="4.10.240.10">
    <property type="entry name" value="Zn(2)-C6 fungal-type DNA-binding domain"/>
    <property type="match status" value="1"/>
</dbReference>
<organism evidence="9 10">
    <name type="scientific">Lojkania enalia</name>
    <dbReference type="NCBI Taxonomy" id="147567"/>
    <lineage>
        <taxon>Eukaryota</taxon>
        <taxon>Fungi</taxon>
        <taxon>Dikarya</taxon>
        <taxon>Ascomycota</taxon>
        <taxon>Pezizomycotina</taxon>
        <taxon>Dothideomycetes</taxon>
        <taxon>Pleosporomycetidae</taxon>
        <taxon>Pleosporales</taxon>
        <taxon>Pleosporales incertae sedis</taxon>
        <taxon>Lojkania</taxon>
    </lineage>
</organism>
<dbReference type="Pfam" id="PF00172">
    <property type="entry name" value="Zn_clus"/>
    <property type="match status" value="1"/>
</dbReference>
<evidence type="ECO:0000256" key="6">
    <source>
        <dbReference type="ARBA" id="ARBA00023242"/>
    </source>
</evidence>
<protein>
    <recommendedName>
        <fullName evidence="8">Zn(2)-C6 fungal-type domain-containing protein</fullName>
    </recommendedName>
</protein>
<dbReference type="EMBL" id="ML986658">
    <property type="protein sequence ID" value="KAF2261424.1"/>
    <property type="molecule type" value="Genomic_DNA"/>
</dbReference>
<dbReference type="CDD" id="cd00067">
    <property type="entry name" value="GAL4"/>
    <property type="match status" value="1"/>
</dbReference>
<evidence type="ECO:0000256" key="3">
    <source>
        <dbReference type="ARBA" id="ARBA00023015"/>
    </source>
</evidence>
<accession>A0A9P4K8G9</accession>
<name>A0A9P4K8G9_9PLEO</name>
<reference evidence="10" key="1">
    <citation type="journal article" date="2020" name="Stud. Mycol.">
        <title>101 Dothideomycetes genomes: A test case for predicting lifestyles and emergence of pathogens.</title>
        <authorList>
            <person name="Haridas S."/>
            <person name="Albert R."/>
            <person name="Binder M."/>
            <person name="Bloem J."/>
            <person name="LaButti K."/>
            <person name="Salamov A."/>
            <person name="Andreopoulos B."/>
            <person name="Baker S."/>
            <person name="Barry K."/>
            <person name="Bills G."/>
            <person name="Bluhm B."/>
            <person name="Cannon C."/>
            <person name="Castanera R."/>
            <person name="Culley D."/>
            <person name="Daum C."/>
            <person name="Ezra D."/>
            <person name="Gonzalez J."/>
            <person name="Henrissat B."/>
            <person name="Kuo A."/>
            <person name="Liang C."/>
            <person name="Lipzen A."/>
            <person name="Lutzoni F."/>
            <person name="Magnuson J."/>
            <person name="Mondo S."/>
            <person name="Nolan M."/>
            <person name="Ohm R."/>
            <person name="Pangilinan J."/>
            <person name="Park H.-J."/>
            <person name="Ramirez L."/>
            <person name="Alfaro M."/>
            <person name="Sun H."/>
            <person name="Tritt A."/>
            <person name="Yoshinaga Y."/>
            <person name="Zwiers L.-H."/>
            <person name="Turgeon B."/>
            <person name="Goodwin S."/>
            <person name="Spatafora J."/>
            <person name="Crous P."/>
            <person name="Grigoriev I."/>
        </authorList>
    </citation>
    <scope>NUCLEOTIDE SEQUENCE [LARGE SCALE GENOMIC DNA]</scope>
    <source>
        <strain evidence="10">CBS 304.66</strain>
    </source>
</reference>
<keyword evidence="7" id="KW-0812">Transmembrane</keyword>
<evidence type="ECO:0000256" key="4">
    <source>
        <dbReference type="ARBA" id="ARBA00023125"/>
    </source>
</evidence>
<sequence length="567" mass="64718">MQAKKEKLVQRRASTRRSRAGCSTCKRRRVKCDESHPHCIRCLKANLHCSYSDTSSSTKCPEKKSKPILPKLDGVAQLLSLQPTGILPNETEIENRYLRYFHQETTSGFQSAWDWTLWNRLVLQGCHREAFVRYAVVAIGALHKSLRASSSTGQELPADMADPMAKLHREFAYLTYGKALKKMQVAIDTNSGPRLALIACLLVVCFESHTGNRYKAMLHASYGLQILQHWTSQNRLQYDNKPSVVSPSPLDVEDEIVEAFRNLDIQIITVSDRRTLETHEGLMGQDSSIIGSMPHGFSSLDQARSYWNLIMRRTCHFIATTWRRTDSSSLAREFSTKVPGGVVVTVGDTIHTTSVKVGERVRVGQRRYSVEISRWLEAFEPTLLRIRRNDNITLREYVIATMLQIQALSAKIHLAGVVFTQEILYDAYLPEFKEIIRLSQDVARVRHSIPNHDFWAGSFLLDLGLIVPLFLVLLRCRDSVLRRHAIDILNTWHVECWWDPLLIVAIGRFIIEVEEEGMVDRFIPESSRAILTAKCHRPPQRVSLIQCVQRTGGPDGGLKWTEKFIEW</sequence>
<dbReference type="PROSITE" id="PS50048">
    <property type="entry name" value="ZN2_CY6_FUNGAL_2"/>
    <property type="match status" value="1"/>
</dbReference>
<evidence type="ECO:0000256" key="2">
    <source>
        <dbReference type="ARBA" id="ARBA00022833"/>
    </source>
</evidence>